<accession>A0A0J6CYL8</accession>
<organism evidence="8 9">
    <name type="scientific">Guptibacillus hwajinpoensis</name>
    <dbReference type="NCBI Taxonomy" id="208199"/>
    <lineage>
        <taxon>Bacteria</taxon>
        <taxon>Bacillati</taxon>
        <taxon>Bacillota</taxon>
        <taxon>Bacilli</taxon>
        <taxon>Bacillales</taxon>
        <taxon>Guptibacillaceae</taxon>
        <taxon>Guptibacillus</taxon>
    </lineage>
</organism>
<evidence type="ECO:0000313" key="9">
    <source>
        <dbReference type="Proteomes" id="UP000035996"/>
    </source>
</evidence>
<dbReference type="Gene3D" id="3.40.50.200">
    <property type="entry name" value="Peptidase S8/S53 domain"/>
    <property type="match status" value="1"/>
</dbReference>
<protein>
    <submittedName>
        <fullName evidence="8">Serine protease</fullName>
    </submittedName>
</protein>
<feature type="domain" description="Peptidase S8/S53" evidence="7">
    <location>
        <begin position="40"/>
        <end position="289"/>
    </location>
</feature>
<dbReference type="PANTHER" id="PTHR43399">
    <property type="entry name" value="SUBTILISIN-RELATED"/>
    <property type="match status" value="1"/>
</dbReference>
<comment type="similarity">
    <text evidence="1 5 6">Belongs to the peptidase S8 family.</text>
</comment>
<dbReference type="InterPro" id="IPR022398">
    <property type="entry name" value="Peptidase_S8_His-AS"/>
</dbReference>
<dbReference type="InterPro" id="IPR034202">
    <property type="entry name" value="Subtilisin_Carlsberg-like"/>
</dbReference>
<dbReference type="InterPro" id="IPR000209">
    <property type="entry name" value="Peptidase_S8/S53_dom"/>
</dbReference>
<dbReference type="PATRIC" id="fig|157733.3.peg.987"/>
<dbReference type="Pfam" id="PF00082">
    <property type="entry name" value="Peptidase_S8"/>
    <property type="match status" value="1"/>
</dbReference>
<dbReference type="PROSITE" id="PS00138">
    <property type="entry name" value="SUBTILASE_SER"/>
    <property type="match status" value="1"/>
</dbReference>
<dbReference type="RefSeq" id="WP_048311901.1">
    <property type="nucleotide sequence ID" value="NZ_CP119526.1"/>
</dbReference>
<dbReference type="InterPro" id="IPR036852">
    <property type="entry name" value="Peptidase_S8/S53_dom_sf"/>
</dbReference>
<keyword evidence="2 5" id="KW-0645">Protease</keyword>
<dbReference type="InterPro" id="IPR015500">
    <property type="entry name" value="Peptidase_S8_subtilisin-rel"/>
</dbReference>
<dbReference type="SUPFAM" id="SSF52743">
    <property type="entry name" value="Subtilisin-like"/>
    <property type="match status" value="1"/>
</dbReference>
<evidence type="ECO:0000256" key="5">
    <source>
        <dbReference type="PROSITE-ProRule" id="PRU01240"/>
    </source>
</evidence>
<keyword evidence="9" id="KW-1185">Reference proteome</keyword>
<evidence type="ECO:0000256" key="3">
    <source>
        <dbReference type="ARBA" id="ARBA00022801"/>
    </source>
</evidence>
<dbReference type="GO" id="GO:0006508">
    <property type="term" value="P:proteolysis"/>
    <property type="evidence" value="ECO:0007669"/>
    <property type="project" value="UniProtKB-KW"/>
</dbReference>
<proteinExistence type="inferred from homology"/>
<comment type="caution">
    <text evidence="8">The sequence shown here is derived from an EMBL/GenBank/DDBJ whole genome shotgun (WGS) entry which is preliminary data.</text>
</comment>
<keyword evidence="4 5" id="KW-0720">Serine protease</keyword>
<evidence type="ECO:0000313" key="8">
    <source>
        <dbReference type="EMBL" id="KMM37109.1"/>
    </source>
</evidence>
<dbReference type="CDD" id="cd07477">
    <property type="entry name" value="Peptidases_S8_Subtilisin_subset"/>
    <property type="match status" value="1"/>
</dbReference>
<dbReference type="PROSITE" id="PS51892">
    <property type="entry name" value="SUBTILASE"/>
    <property type="match status" value="1"/>
</dbReference>
<dbReference type="PANTHER" id="PTHR43399:SF4">
    <property type="entry name" value="CELL WALL-ASSOCIATED PROTEASE"/>
    <property type="match status" value="1"/>
</dbReference>
<dbReference type="STRING" id="157733.AB986_14595"/>
<dbReference type="GO" id="GO:0004252">
    <property type="term" value="F:serine-type endopeptidase activity"/>
    <property type="evidence" value="ECO:0007669"/>
    <property type="project" value="UniProtKB-UniRule"/>
</dbReference>
<evidence type="ECO:0000256" key="4">
    <source>
        <dbReference type="ARBA" id="ARBA00022825"/>
    </source>
</evidence>
<evidence type="ECO:0000256" key="1">
    <source>
        <dbReference type="ARBA" id="ARBA00011073"/>
    </source>
</evidence>
<dbReference type="PRINTS" id="PR00723">
    <property type="entry name" value="SUBTILISIN"/>
</dbReference>
<reference evidence="8" key="1">
    <citation type="submission" date="2015-06" db="EMBL/GenBank/DDBJ databases">
        <authorList>
            <person name="Liu B."/>
            <person name="Wang J."/>
            <person name="Zhu Y."/>
            <person name="Liu G."/>
            <person name="Chen Q."/>
            <person name="Zheng C."/>
            <person name="Che J."/>
            <person name="Ge C."/>
            <person name="Shi H."/>
            <person name="Pan Z."/>
            <person name="Liu X."/>
        </authorList>
    </citation>
    <scope>NUCLEOTIDE SEQUENCE [LARGE SCALE GENOMIC DNA]</scope>
    <source>
        <strain evidence="8">DSM 16346</strain>
    </source>
</reference>
<dbReference type="PROSITE" id="PS00137">
    <property type="entry name" value="SUBTILASE_HIS"/>
    <property type="match status" value="1"/>
</dbReference>
<gene>
    <name evidence="8" type="ORF">AB986_14595</name>
</gene>
<feature type="active site" description="Charge relay system" evidence="5">
    <location>
        <position position="86"/>
    </location>
</feature>
<dbReference type="AlphaFoldDB" id="A0A0J6CYL8"/>
<evidence type="ECO:0000256" key="2">
    <source>
        <dbReference type="ARBA" id="ARBA00022670"/>
    </source>
</evidence>
<dbReference type="EMBL" id="LELK01000004">
    <property type="protein sequence ID" value="KMM37109.1"/>
    <property type="molecule type" value="Genomic_DNA"/>
</dbReference>
<dbReference type="PROSITE" id="PS00136">
    <property type="entry name" value="SUBTILASE_ASP"/>
    <property type="match status" value="1"/>
</dbReference>
<evidence type="ECO:0000259" key="7">
    <source>
        <dbReference type="Pfam" id="PF00082"/>
    </source>
</evidence>
<keyword evidence="3 5" id="KW-0378">Hydrolase</keyword>
<dbReference type="InterPro" id="IPR023828">
    <property type="entry name" value="Peptidase_S8_Ser-AS"/>
</dbReference>
<dbReference type="InterPro" id="IPR051048">
    <property type="entry name" value="Peptidase_S8/S53_subtilisin"/>
</dbReference>
<name>A0A0J6CYL8_9BACL</name>
<dbReference type="Proteomes" id="UP000035996">
    <property type="component" value="Unassembled WGS sequence"/>
</dbReference>
<feature type="active site" description="Charge relay system" evidence="5">
    <location>
        <position position="250"/>
    </location>
</feature>
<sequence length="337" mass="35894">MSEVKLIPFVVNSVVNQADAIPDGVEMIQAPAVWDASQKGKGRVIAIVDTGCQIDHPELQSRIIDGRNFTKDFGGDKDQYDDNNGHGTHVAGTIAGVGGENGVVGVAPDSKLLIVKVLNEAGSGSYQSIIEGIRYATDWKGPDGERVNVISMSLGGPSDLPELHEAIKDAINQNISVVCAAGNEGDAREDTPEFAYPGAYNEVIEVGAASFQRTLAPFSNTNNEIDLVAPGVNILSTYPGGKYAVLSGTSMATPHVSGALALIMNISEKEFERSLSEAEIYAQLIRRTIPMGCTKQAEGNGLLALGLVKQLESLFSIYTTAWNEQDVKNEELTKSNK</sequence>
<evidence type="ECO:0000256" key="6">
    <source>
        <dbReference type="RuleBase" id="RU003355"/>
    </source>
</evidence>
<feature type="active site" description="Charge relay system" evidence="5">
    <location>
        <position position="49"/>
    </location>
</feature>
<dbReference type="InterPro" id="IPR023827">
    <property type="entry name" value="Peptidase_S8_Asp-AS"/>
</dbReference>